<sequence length="164" mass="18942">MDHSSMISAMNHMDTAVHCNMSHSMKMWFHFGTDETILFSSWKVHSAGSMVWTCAVVVLFCFAMELIRWYRKFNLMLKPSDNRLETQNSSLNTYRIGAPQITPQICLDSLLHAFQLTLSYMLMLLFMTFNLWICFACVLGEVASRLFFTVFLPLNKRACNSQVS</sequence>
<dbReference type="InterPro" id="IPR007274">
    <property type="entry name" value="Cop_transporter"/>
</dbReference>
<keyword evidence="4" id="KW-0186">Copper</keyword>
<dbReference type="PANTHER" id="PTHR12483:SF30">
    <property type="entry name" value="COPPER TRANSPORT PROTEIN"/>
    <property type="match status" value="1"/>
</dbReference>
<dbReference type="WBParaSite" id="SMUV_0000384701-mRNA-1">
    <property type="protein sequence ID" value="SMUV_0000384701-mRNA-1"/>
    <property type="gene ID" value="SMUV_0000384701"/>
</dbReference>
<evidence type="ECO:0000256" key="4">
    <source>
        <dbReference type="RuleBase" id="RU367022"/>
    </source>
</evidence>
<dbReference type="AlphaFoldDB" id="A0A0N5AHJ2"/>
<reference evidence="6" key="1">
    <citation type="submission" date="2017-02" db="UniProtKB">
        <authorList>
            <consortium name="WormBaseParasite"/>
        </authorList>
    </citation>
    <scope>IDENTIFICATION</scope>
</reference>
<name>A0A0N5AHJ2_9BILA</name>
<dbReference type="STRING" id="451379.A0A0N5AHJ2"/>
<evidence type="ECO:0000256" key="1">
    <source>
        <dbReference type="ARBA" id="ARBA00022692"/>
    </source>
</evidence>
<keyword evidence="1 4" id="KW-0812">Transmembrane</keyword>
<proteinExistence type="inferred from homology"/>
<feature type="transmembrane region" description="Helical" evidence="4">
    <location>
        <begin position="50"/>
        <end position="70"/>
    </location>
</feature>
<keyword evidence="4" id="KW-0187">Copper transport</keyword>
<protein>
    <recommendedName>
        <fullName evidence="4">Copper transport protein</fullName>
    </recommendedName>
</protein>
<evidence type="ECO:0000256" key="3">
    <source>
        <dbReference type="ARBA" id="ARBA00023136"/>
    </source>
</evidence>
<keyword evidence="2 4" id="KW-1133">Transmembrane helix</keyword>
<comment type="similarity">
    <text evidence="4">Belongs to the copper transporter (Ctr) (TC 1.A.56) family. SLC31A subfamily.</text>
</comment>
<keyword evidence="4" id="KW-0813">Transport</keyword>
<accession>A0A0N5AHJ2</accession>
<keyword evidence="3 4" id="KW-0472">Membrane</keyword>
<organism evidence="5 6">
    <name type="scientific">Syphacia muris</name>
    <dbReference type="NCBI Taxonomy" id="451379"/>
    <lineage>
        <taxon>Eukaryota</taxon>
        <taxon>Metazoa</taxon>
        <taxon>Ecdysozoa</taxon>
        <taxon>Nematoda</taxon>
        <taxon>Chromadorea</taxon>
        <taxon>Rhabditida</taxon>
        <taxon>Spirurina</taxon>
        <taxon>Oxyuridomorpha</taxon>
        <taxon>Oxyuroidea</taxon>
        <taxon>Oxyuridae</taxon>
        <taxon>Syphacia</taxon>
    </lineage>
</organism>
<keyword evidence="4" id="KW-0406">Ion transport</keyword>
<evidence type="ECO:0000313" key="6">
    <source>
        <dbReference type="WBParaSite" id="SMUV_0000384701-mRNA-1"/>
    </source>
</evidence>
<dbReference type="GO" id="GO:0016020">
    <property type="term" value="C:membrane"/>
    <property type="evidence" value="ECO:0007669"/>
    <property type="project" value="UniProtKB-SubCell"/>
</dbReference>
<dbReference type="Pfam" id="PF04145">
    <property type="entry name" value="Ctr"/>
    <property type="match status" value="1"/>
</dbReference>
<feature type="transmembrane region" description="Helical" evidence="4">
    <location>
        <begin position="118"/>
        <end position="139"/>
    </location>
</feature>
<evidence type="ECO:0000256" key="2">
    <source>
        <dbReference type="ARBA" id="ARBA00022989"/>
    </source>
</evidence>
<keyword evidence="5" id="KW-1185">Reference proteome</keyword>
<dbReference type="PANTHER" id="PTHR12483">
    <property type="entry name" value="SOLUTE CARRIER FAMILY 31 COPPER TRANSPORTERS"/>
    <property type="match status" value="1"/>
</dbReference>
<evidence type="ECO:0000313" key="5">
    <source>
        <dbReference type="Proteomes" id="UP000046393"/>
    </source>
</evidence>
<comment type="subcellular location">
    <subcellularLocation>
        <location evidence="4">Membrane</location>
        <topology evidence="4">Multi-pass membrane protein</topology>
    </subcellularLocation>
</comment>
<dbReference type="Proteomes" id="UP000046393">
    <property type="component" value="Unplaced"/>
</dbReference>
<dbReference type="GO" id="GO:0005375">
    <property type="term" value="F:copper ion transmembrane transporter activity"/>
    <property type="evidence" value="ECO:0007669"/>
    <property type="project" value="UniProtKB-UniRule"/>
</dbReference>